<dbReference type="CDD" id="cd20538">
    <property type="entry name" value="CYCLIN_CCNT_rpt1"/>
    <property type="match status" value="1"/>
</dbReference>
<dbReference type="GO" id="GO:0016538">
    <property type="term" value="F:cyclin-dependent protein serine/threonine kinase regulator activity"/>
    <property type="evidence" value="ECO:0007669"/>
    <property type="project" value="InterPro"/>
</dbReference>
<proteinExistence type="inferred from homology"/>
<evidence type="ECO:0000256" key="8">
    <source>
        <dbReference type="ARBA" id="ARBA00023127"/>
    </source>
</evidence>
<dbReference type="GO" id="GO:0051301">
    <property type="term" value="P:cell division"/>
    <property type="evidence" value="ECO:0007669"/>
    <property type="project" value="UniProtKB-KW"/>
</dbReference>
<accession>A0AAD9UE43</accession>
<feature type="region of interest" description="Disordered" evidence="13">
    <location>
        <begin position="629"/>
        <end position="877"/>
    </location>
</feature>
<evidence type="ECO:0000256" key="9">
    <source>
        <dbReference type="ARBA" id="ARBA00023163"/>
    </source>
</evidence>
<keyword evidence="10" id="KW-0539">Nucleus</keyword>
<dbReference type="Gene3D" id="1.10.472.10">
    <property type="entry name" value="Cyclin-like"/>
    <property type="match status" value="2"/>
</dbReference>
<evidence type="ECO:0000313" key="15">
    <source>
        <dbReference type="EMBL" id="KAK2186077.1"/>
    </source>
</evidence>
<evidence type="ECO:0000256" key="4">
    <source>
        <dbReference type="ARBA" id="ARBA00022553"/>
    </source>
</evidence>
<feature type="region of interest" description="Disordered" evidence="13">
    <location>
        <begin position="263"/>
        <end position="339"/>
    </location>
</feature>
<organism evidence="15 16">
    <name type="scientific">Ridgeia piscesae</name>
    <name type="common">Tubeworm</name>
    <dbReference type="NCBI Taxonomy" id="27915"/>
    <lineage>
        <taxon>Eukaryota</taxon>
        <taxon>Metazoa</taxon>
        <taxon>Spiralia</taxon>
        <taxon>Lophotrochozoa</taxon>
        <taxon>Annelida</taxon>
        <taxon>Polychaeta</taxon>
        <taxon>Sedentaria</taxon>
        <taxon>Canalipalpata</taxon>
        <taxon>Sabellida</taxon>
        <taxon>Siboglinidae</taxon>
        <taxon>Ridgeia</taxon>
    </lineage>
</organism>
<dbReference type="GO" id="GO:0006357">
    <property type="term" value="P:regulation of transcription by RNA polymerase II"/>
    <property type="evidence" value="ECO:0007669"/>
    <property type="project" value="InterPro"/>
</dbReference>
<dbReference type="InterPro" id="IPR043198">
    <property type="entry name" value="Cyclin/Ssn8"/>
</dbReference>
<dbReference type="PANTHER" id="PTHR10026">
    <property type="entry name" value="CYCLIN"/>
    <property type="match status" value="1"/>
</dbReference>
<evidence type="ECO:0000259" key="14">
    <source>
        <dbReference type="SMART" id="SM00385"/>
    </source>
</evidence>
<feature type="compositionally biased region" description="Basic and acidic residues" evidence="13">
    <location>
        <begin position="794"/>
        <end position="805"/>
    </location>
</feature>
<feature type="compositionally biased region" description="Basic and acidic residues" evidence="13">
    <location>
        <begin position="640"/>
        <end position="650"/>
    </location>
</feature>
<keyword evidence="6" id="KW-0832">Ubl conjugation</keyword>
<dbReference type="Proteomes" id="UP001209878">
    <property type="component" value="Unassembled WGS sequence"/>
</dbReference>
<dbReference type="FunFam" id="1.10.472.10:FF:000009">
    <property type="entry name" value="cyclin-T2 isoform X1"/>
    <property type="match status" value="1"/>
</dbReference>
<evidence type="ECO:0000256" key="5">
    <source>
        <dbReference type="ARBA" id="ARBA00022618"/>
    </source>
</evidence>
<keyword evidence="4" id="KW-0597">Phosphoprotein</keyword>
<keyword evidence="16" id="KW-1185">Reference proteome</keyword>
<protein>
    <recommendedName>
        <fullName evidence="14">Cyclin-like domain-containing protein</fullName>
    </recommendedName>
</protein>
<evidence type="ECO:0000256" key="12">
    <source>
        <dbReference type="RuleBase" id="RU000383"/>
    </source>
</evidence>
<feature type="compositionally biased region" description="Polar residues" evidence="13">
    <location>
        <begin position="822"/>
        <end position="838"/>
    </location>
</feature>
<dbReference type="InterPro" id="IPR013763">
    <property type="entry name" value="Cyclin-like_dom"/>
</dbReference>
<keyword evidence="7" id="KW-0805">Transcription regulation</keyword>
<evidence type="ECO:0000256" key="1">
    <source>
        <dbReference type="ARBA" id="ARBA00004123"/>
    </source>
</evidence>
<feature type="region of interest" description="Disordered" evidence="13">
    <location>
        <begin position="355"/>
        <end position="398"/>
    </location>
</feature>
<dbReference type="InterPro" id="IPR036915">
    <property type="entry name" value="Cyclin-like_sf"/>
</dbReference>
<dbReference type="Pfam" id="PF00134">
    <property type="entry name" value="Cyclin_N"/>
    <property type="match status" value="1"/>
</dbReference>
<evidence type="ECO:0000256" key="3">
    <source>
        <dbReference type="ARBA" id="ARBA00022499"/>
    </source>
</evidence>
<feature type="region of interest" description="Disordered" evidence="13">
    <location>
        <begin position="413"/>
        <end position="459"/>
    </location>
</feature>
<dbReference type="GO" id="GO:0005634">
    <property type="term" value="C:nucleus"/>
    <property type="evidence" value="ECO:0007669"/>
    <property type="project" value="UniProtKB-SubCell"/>
</dbReference>
<evidence type="ECO:0000313" key="16">
    <source>
        <dbReference type="Proteomes" id="UP001209878"/>
    </source>
</evidence>
<reference evidence="15" key="1">
    <citation type="journal article" date="2023" name="Mol. Biol. Evol.">
        <title>Third-Generation Sequencing Reveals the Adaptive Role of the Epigenome in Three Deep-Sea Polychaetes.</title>
        <authorList>
            <person name="Perez M."/>
            <person name="Aroh O."/>
            <person name="Sun Y."/>
            <person name="Lan Y."/>
            <person name="Juniper S.K."/>
            <person name="Young C.R."/>
            <person name="Angers B."/>
            <person name="Qian P.Y."/>
        </authorList>
    </citation>
    <scope>NUCLEOTIDE SEQUENCE</scope>
    <source>
        <strain evidence="15">R07B-5</strain>
    </source>
</reference>
<feature type="compositionally biased region" description="Polar residues" evidence="13">
    <location>
        <begin position="274"/>
        <end position="286"/>
    </location>
</feature>
<sequence length="877" mass="97643">MAGDRWIFTPEQLVNTPSRKCNIDADKELNYRQQAANLIQDMGQRLQVTQLCIYTAIVYMHRFYMFHSFNKFQRHSMASACLFLAAKVEEQPRKLEHVLKILHLCVHQERQTPFDTKSEAYLEQAQELVINENILLQTLGFEITVDHPHTHIVRTCQLVKASKDLAQTSYFLATNSLHLATMCLKYTPTVVACVCIHLACKWSGLEIPRSSEGKEWFYYTDQSVTLELLEELTQEFLEILDKCPSKLKRKILTYKAGCRVSDDVSHKRQKTEHGASSATGSSQKQVSASTSTSSHASHTFTNHDRKLPPAVAGPSRPPEGSTMRRVRTEPNLTPREYLERREVERREKIRIEREREKLAREHGRVSHDAGGGAHFHSPAPAAMATRPAPPEGDGMHSVRPVERHHLDVLSSLQHTEKSVRSQRSDRHHRSSSSHDPSKAPPGAVPSSHGKERIPGSKGHLAVPNALQVRADNTVKHSHHDARQADLILQQGALPDEKHAATARLDKAHAEHSRRTRNPVPSAVTESVAGLDIKINAVGHLVTPPVAKDRQPEPLPLPVAVSTAPVVKTESVIKTESVVKMEAPVKTEPIKLEPIVKTEPLAVDSPAWSQDTPASQDTPEREKLKIRLDLKDMKTTSPAKKSSERRKELKMKIVKTSDSSTSDKPELKLKLKMPMPMPMPPEAPATLRPEDEEEEEGQIVSPVAATPIKLVLSKDRTSGQYSSERHKHKHSGDWRGHRHHRHRHHGSDGKKHSSRKRPHSPTAGGSSSHGKPQTNATSLAAAAPHTPGKTARHAHGAEHRFHDNAARDTNGNHGDDKPAVTPDMQTLDNLQRQLQQLIKQSEAKLQVTQHHPGDFPPPPPPPPLPSDQPPPPPPPPPP</sequence>
<evidence type="ECO:0000256" key="10">
    <source>
        <dbReference type="ARBA" id="ARBA00023242"/>
    </source>
</evidence>
<keyword evidence="9" id="KW-0804">Transcription</keyword>
<dbReference type="EMBL" id="JAODUO010000214">
    <property type="protein sequence ID" value="KAK2186077.1"/>
    <property type="molecule type" value="Genomic_DNA"/>
</dbReference>
<comment type="caution">
    <text evidence="15">The sequence shown here is derived from an EMBL/GenBank/DDBJ whole genome shotgun (WGS) entry which is preliminary data.</text>
</comment>
<dbReference type="CDD" id="cd20539">
    <property type="entry name" value="CYCLIN_CCNT_rpt2"/>
    <property type="match status" value="1"/>
</dbReference>
<feature type="domain" description="Cyclin-like" evidence="14">
    <location>
        <begin position="37"/>
        <end position="137"/>
    </location>
</feature>
<comment type="subcellular location">
    <subcellularLocation>
        <location evidence="1">Nucleus</location>
    </subcellularLocation>
</comment>
<evidence type="ECO:0000256" key="6">
    <source>
        <dbReference type="ARBA" id="ARBA00022843"/>
    </source>
</evidence>
<feature type="compositionally biased region" description="Basic and acidic residues" evidence="13">
    <location>
        <begin position="414"/>
        <end position="424"/>
    </location>
</feature>
<evidence type="ECO:0000256" key="7">
    <source>
        <dbReference type="ARBA" id="ARBA00023015"/>
    </source>
</evidence>
<keyword evidence="5" id="KW-0132">Cell division</keyword>
<dbReference type="SUPFAM" id="SSF47954">
    <property type="entry name" value="Cyclin-like"/>
    <property type="match status" value="2"/>
</dbReference>
<feature type="compositionally biased region" description="Polar residues" evidence="13">
    <location>
        <begin position="762"/>
        <end position="777"/>
    </location>
</feature>
<feature type="domain" description="Cyclin-like" evidence="14">
    <location>
        <begin position="150"/>
        <end position="238"/>
    </location>
</feature>
<evidence type="ECO:0000256" key="11">
    <source>
        <dbReference type="ARBA" id="ARBA00023306"/>
    </source>
</evidence>
<feature type="compositionally biased region" description="Basic and acidic residues" evidence="13">
    <location>
        <begin position="355"/>
        <end position="367"/>
    </location>
</feature>
<evidence type="ECO:0000256" key="2">
    <source>
        <dbReference type="ARBA" id="ARBA00008638"/>
    </source>
</evidence>
<dbReference type="InterPro" id="IPR006671">
    <property type="entry name" value="Cyclin_N"/>
</dbReference>
<feature type="compositionally biased region" description="Low complexity" evidence="13">
    <location>
        <begin position="287"/>
        <end position="299"/>
    </location>
</feature>
<keyword evidence="11" id="KW-0131">Cell cycle</keyword>
<dbReference type="SMART" id="SM00385">
    <property type="entry name" value="CYCLIN"/>
    <property type="match status" value="2"/>
</dbReference>
<feature type="compositionally biased region" description="Pro residues" evidence="13">
    <location>
        <begin position="853"/>
        <end position="877"/>
    </location>
</feature>
<name>A0AAD9UE43_RIDPI</name>
<dbReference type="Pfam" id="PF21797">
    <property type="entry name" value="CycT2-like_C"/>
    <property type="match status" value="1"/>
</dbReference>
<evidence type="ECO:0000256" key="13">
    <source>
        <dbReference type="SAM" id="MobiDB-lite"/>
    </source>
</evidence>
<comment type="similarity">
    <text evidence="2">Belongs to the cyclin family. Cyclin C subfamily.</text>
</comment>
<feature type="compositionally biased region" description="Basic residues" evidence="13">
    <location>
        <begin position="724"/>
        <end position="744"/>
    </location>
</feature>
<gene>
    <name evidence="15" type="ORF">NP493_204g09013</name>
</gene>
<keyword evidence="3" id="KW-1017">Isopeptide bond</keyword>
<dbReference type="FunFam" id="1.10.472.10:FF:000004">
    <property type="entry name" value="Cyclin T2"/>
    <property type="match status" value="1"/>
</dbReference>
<dbReference type="AlphaFoldDB" id="A0AAD9UE43"/>
<keyword evidence="8 12" id="KW-0195">Cyclin</keyword>